<reference evidence="2 3" key="1">
    <citation type="submission" date="2016-08" db="EMBL/GenBank/DDBJ databases">
        <title>A Parts List for Fungal Cellulosomes Revealed by Comparative Genomics.</title>
        <authorList>
            <consortium name="DOE Joint Genome Institute"/>
            <person name="Haitjema C.H."/>
            <person name="Gilmore S.P."/>
            <person name="Henske J.K."/>
            <person name="Solomon K.V."/>
            <person name="De Groot R."/>
            <person name="Kuo A."/>
            <person name="Mondo S.J."/>
            <person name="Salamov A.A."/>
            <person name="Labutti K."/>
            <person name="Zhao Z."/>
            <person name="Chiniquy J."/>
            <person name="Barry K."/>
            <person name="Brewer H.M."/>
            <person name="Purvine S.O."/>
            <person name="Wright A.T."/>
            <person name="Boxma B."/>
            <person name="Van Alen T."/>
            <person name="Hackstein J.H."/>
            <person name="Baker S.E."/>
            <person name="Grigoriev I.V."/>
            <person name="O'Malley M.A."/>
        </authorList>
    </citation>
    <scope>NUCLEOTIDE SEQUENCE [LARGE SCALE GENOMIC DNA]</scope>
    <source>
        <strain evidence="2 3">G1</strain>
    </source>
</reference>
<gene>
    <name evidence="2" type="ORF">LY90DRAFT_515583</name>
</gene>
<evidence type="ECO:0000313" key="2">
    <source>
        <dbReference type="EMBL" id="ORY22267.1"/>
    </source>
</evidence>
<name>A0A1Y2AJ91_9FUNG</name>
<dbReference type="EMBL" id="MCOG01000250">
    <property type="protein sequence ID" value="ORY22267.1"/>
    <property type="molecule type" value="Genomic_DNA"/>
</dbReference>
<dbReference type="Proteomes" id="UP000193920">
    <property type="component" value="Unassembled WGS sequence"/>
</dbReference>
<feature type="region of interest" description="Disordered" evidence="1">
    <location>
        <begin position="158"/>
        <end position="187"/>
    </location>
</feature>
<accession>A0A1Y2AJ91</accession>
<sequence length="357" mass="41261">MLNVRKRVDGIPIFDKLDRPLYHLNSDIEEQNSKKYVMVVDEINNIDGHFIELKDCLKEKYEKIDIYTTSPLSTNSYTIEDQYSIKSVLNWINKSVWNNKKKGKGIKINKSKSKYNGPINKEIPLIIRLFKYKNKDVEMNTIHCNIYPEENSIKAIEGKSNKKSKRLIKSNEMKKKQNKKKASSPKPNLLCIPIKPAKFSWLKRKENKNIDSNMSIDDFHFQSSDVSNIVPIQPESILNTIGNLDAVIDEQKIEKANSLERECTLEVNREIPNTSNVKFDISNEKNESVEVEKYNSNFVVSKPIRNKQNLQSLVIPTEHSFKSFHTLSARNLSASTLVNDQFDYLKCQEPTSYLPSP</sequence>
<evidence type="ECO:0000313" key="3">
    <source>
        <dbReference type="Proteomes" id="UP000193920"/>
    </source>
</evidence>
<feature type="non-terminal residue" evidence="2">
    <location>
        <position position="357"/>
    </location>
</feature>
<dbReference type="AlphaFoldDB" id="A0A1Y2AJ91"/>
<proteinExistence type="predicted"/>
<comment type="caution">
    <text evidence="2">The sequence shown here is derived from an EMBL/GenBank/DDBJ whole genome shotgun (WGS) entry which is preliminary data.</text>
</comment>
<protein>
    <submittedName>
        <fullName evidence="2">Uncharacterized protein</fullName>
    </submittedName>
</protein>
<organism evidence="2 3">
    <name type="scientific">Neocallimastix californiae</name>
    <dbReference type="NCBI Taxonomy" id="1754190"/>
    <lineage>
        <taxon>Eukaryota</taxon>
        <taxon>Fungi</taxon>
        <taxon>Fungi incertae sedis</taxon>
        <taxon>Chytridiomycota</taxon>
        <taxon>Chytridiomycota incertae sedis</taxon>
        <taxon>Neocallimastigomycetes</taxon>
        <taxon>Neocallimastigales</taxon>
        <taxon>Neocallimastigaceae</taxon>
        <taxon>Neocallimastix</taxon>
    </lineage>
</organism>
<evidence type="ECO:0000256" key="1">
    <source>
        <dbReference type="SAM" id="MobiDB-lite"/>
    </source>
</evidence>
<keyword evidence="3" id="KW-1185">Reference proteome</keyword>